<dbReference type="InterPro" id="IPR023031">
    <property type="entry name" value="OPRT"/>
</dbReference>
<evidence type="ECO:0000256" key="1">
    <source>
        <dbReference type="ARBA" id="ARBA00004889"/>
    </source>
</evidence>
<comment type="caution">
    <text evidence="7">Lacks conserved residue(s) required for the propagation of feature annotation.</text>
</comment>
<dbReference type="InterPro" id="IPR029057">
    <property type="entry name" value="PRTase-like"/>
</dbReference>
<comment type="pathway">
    <text evidence="1 7">Pyrimidine metabolism; UMP biosynthesis via de novo pathway; UMP from orotate: step 1/2.</text>
</comment>
<dbReference type="GO" id="GO:0004588">
    <property type="term" value="F:orotate phosphoribosyltransferase activity"/>
    <property type="evidence" value="ECO:0007669"/>
    <property type="project" value="UniProtKB-UniRule"/>
</dbReference>
<dbReference type="EMBL" id="CP002042">
    <property type="protein sequence ID" value="ADH64558.1"/>
    <property type="molecule type" value="Genomic_DNA"/>
</dbReference>
<dbReference type="Gene3D" id="3.40.50.2020">
    <property type="match status" value="1"/>
</dbReference>
<dbReference type="PANTHER" id="PTHR19278:SF9">
    <property type="entry name" value="URIDINE 5'-MONOPHOSPHATE SYNTHASE"/>
    <property type="match status" value="1"/>
</dbReference>
<proteinExistence type="inferred from homology"/>
<dbReference type="eggNOG" id="COG0461">
    <property type="taxonomic scope" value="Bacteria"/>
</dbReference>
<dbReference type="Pfam" id="PF00156">
    <property type="entry name" value="Pribosyltran"/>
    <property type="match status" value="1"/>
</dbReference>
<comment type="function">
    <text evidence="7">Catalyzes the transfer of a ribosyl phosphate group from 5-phosphoribose 1-diphosphate to orotate, leading to the formation of orotidine monophosphate (OMP).</text>
</comment>
<dbReference type="AlphaFoldDB" id="D7BC61"/>
<dbReference type="Proteomes" id="UP000001916">
    <property type="component" value="Chromosome"/>
</dbReference>
<protein>
    <recommendedName>
        <fullName evidence="2 7">Orotate phosphoribosyltransferase</fullName>
        <shortName evidence="7">OPRT</shortName>
        <shortName evidence="7">OPRTase</shortName>
        <ecNumber evidence="2 7">2.4.2.10</ecNumber>
    </recommendedName>
</protein>
<feature type="binding site" evidence="7">
    <location>
        <position position="151"/>
    </location>
    <ligand>
        <name>orotate</name>
        <dbReference type="ChEBI" id="CHEBI:30839"/>
    </ligand>
</feature>
<dbReference type="PANTHER" id="PTHR19278">
    <property type="entry name" value="OROTATE PHOSPHORIBOSYLTRANSFERASE"/>
    <property type="match status" value="1"/>
</dbReference>
<dbReference type="HOGENOM" id="CLU_074878_3_0_0"/>
<dbReference type="KEGG" id="msv:Mesil_2712"/>
<feature type="binding site" evidence="7">
    <location>
        <position position="123"/>
    </location>
    <ligand>
        <name>orotate</name>
        <dbReference type="ChEBI" id="CHEBI:30839"/>
    </ligand>
</feature>
<dbReference type="SUPFAM" id="SSF53271">
    <property type="entry name" value="PRTase-like"/>
    <property type="match status" value="1"/>
</dbReference>
<comment type="catalytic activity">
    <reaction evidence="7">
        <text>orotidine 5'-phosphate + diphosphate = orotate + 5-phospho-alpha-D-ribose 1-diphosphate</text>
        <dbReference type="Rhea" id="RHEA:10380"/>
        <dbReference type="ChEBI" id="CHEBI:30839"/>
        <dbReference type="ChEBI" id="CHEBI:33019"/>
        <dbReference type="ChEBI" id="CHEBI:57538"/>
        <dbReference type="ChEBI" id="CHEBI:58017"/>
        <dbReference type="EC" id="2.4.2.10"/>
    </reaction>
</comment>
<dbReference type="GO" id="GO:0044205">
    <property type="term" value="P:'de novo' UMP biosynthetic process"/>
    <property type="evidence" value="ECO:0007669"/>
    <property type="project" value="UniProtKB-UniRule"/>
</dbReference>
<evidence type="ECO:0000256" key="4">
    <source>
        <dbReference type="ARBA" id="ARBA00022679"/>
    </source>
</evidence>
<feature type="binding site" description="in other chain" evidence="7">
    <location>
        <position position="95"/>
    </location>
    <ligand>
        <name>5-phospho-alpha-D-ribose 1-diphosphate</name>
        <dbReference type="ChEBI" id="CHEBI:58017"/>
        <note>ligand shared between dimeric partners</note>
    </ligand>
</feature>
<feature type="binding site" description="in other chain" evidence="7">
    <location>
        <position position="28"/>
    </location>
    <ligand>
        <name>5-phospho-alpha-D-ribose 1-diphosphate</name>
        <dbReference type="ChEBI" id="CHEBI:58017"/>
        <note>ligand shared between dimeric partners</note>
    </ligand>
</feature>
<sequence>MPGSIGEVDVLQMYRETGALLEGHFLLRSGRHSPMFLQSTTLLQHPLYAEAVGEGMAGLFEDLEVDFVIGPAMGGVVLAFVTAKHLGSRALFAEKEPQGGMYVREGLTIRPGERFLAVEDVITTGGSVQRAIAAARAKGAECIAVGAIVDRSGGRADFGVPFRTLTTLEFPTYDPADCPLCKAGVPLQEV</sequence>
<name>D7BC61_ALLS1</name>
<evidence type="ECO:0000313" key="10">
    <source>
        <dbReference type="Proteomes" id="UP000001916"/>
    </source>
</evidence>
<accession>D7BC61</accession>
<dbReference type="CDD" id="cd06223">
    <property type="entry name" value="PRTases_typeI"/>
    <property type="match status" value="1"/>
</dbReference>
<evidence type="ECO:0000256" key="5">
    <source>
        <dbReference type="ARBA" id="ARBA00022842"/>
    </source>
</evidence>
<dbReference type="NCBIfam" id="TIGR01367">
    <property type="entry name" value="pyrE_Therm"/>
    <property type="match status" value="1"/>
</dbReference>
<evidence type="ECO:0000256" key="2">
    <source>
        <dbReference type="ARBA" id="ARBA00011971"/>
    </source>
</evidence>
<keyword evidence="4 7" id="KW-0808">Transferase</keyword>
<evidence type="ECO:0000256" key="6">
    <source>
        <dbReference type="ARBA" id="ARBA00022975"/>
    </source>
</evidence>
<dbReference type="UniPathway" id="UPA00070">
    <property type="reaction ID" value="UER00119"/>
</dbReference>
<comment type="cofactor">
    <cofactor evidence="7">
        <name>Mg(2+)</name>
        <dbReference type="ChEBI" id="CHEBI:18420"/>
    </cofactor>
</comment>
<dbReference type="GO" id="GO:0019856">
    <property type="term" value="P:pyrimidine nucleobase biosynthetic process"/>
    <property type="evidence" value="ECO:0007669"/>
    <property type="project" value="InterPro"/>
</dbReference>
<dbReference type="InterPro" id="IPR000836">
    <property type="entry name" value="PRTase_dom"/>
</dbReference>
<dbReference type="STRING" id="526227.Mesil_2712"/>
<comment type="similarity">
    <text evidence="7">Belongs to the purine/pyrimidine phosphoribosyltransferase family. PyrE subfamily.</text>
</comment>
<gene>
    <name evidence="7" type="primary">pyrE</name>
    <name evidence="9" type="ordered locus">Mesil_2712</name>
</gene>
<keyword evidence="3 7" id="KW-0328">Glycosyltransferase</keyword>
<reference evidence="9 10" key="1">
    <citation type="journal article" date="2010" name="Stand. Genomic Sci.">
        <title>Complete genome sequence of Meiothermus silvanus type strain (VI-R2).</title>
        <authorList>
            <person name="Sikorski J."/>
            <person name="Tindall B.J."/>
            <person name="Lowry S."/>
            <person name="Lucas S."/>
            <person name="Nolan M."/>
            <person name="Copeland A."/>
            <person name="Glavina Del Rio T."/>
            <person name="Tice H."/>
            <person name="Cheng J.F."/>
            <person name="Han C."/>
            <person name="Pitluck S."/>
            <person name="Liolios K."/>
            <person name="Ivanova N."/>
            <person name="Mavromatis K."/>
            <person name="Mikhailova N."/>
            <person name="Pati A."/>
            <person name="Goodwin L."/>
            <person name="Chen A."/>
            <person name="Palaniappan K."/>
            <person name="Land M."/>
            <person name="Hauser L."/>
            <person name="Chang Y.J."/>
            <person name="Jeffries C.D."/>
            <person name="Rohde M."/>
            <person name="Goker M."/>
            <person name="Woyke T."/>
            <person name="Bristow J."/>
            <person name="Eisen J.A."/>
            <person name="Markowitz V."/>
            <person name="Hugenholtz P."/>
            <person name="Kyrpides N.C."/>
            <person name="Klenk H.P."/>
            <person name="Lapidus A."/>
        </authorList>
    </citation>
    <scope>NUCLEOTIDE SEQUENCE [LARGE SCALE GENOMIC DNA]</scope>
    <source>
        <strain evidence="10">ATCC 700542 / DSM 9946 / VI-R2</strain>
    </source>
</reference>
<evidence type="ECO:0000256" key="7">
    <source>
        <dbReference type="HAMAP-Rule" id="MF_01208"/>
    </source>
</evidence>
<dbReference type="EC" id="2.4.2.10" evidence="2 7"/>
<dbReference type="GO" id="GO:0000287">
    <property type="term" value="F:magnesium ion binding"/>
    <property type="evidence" value="ECO:0007669"/>
    <property type="project" value="UniProtKB-UniRule"/>
</dbReference>
<evidence type="ECO:0000256" key="3">
    <source>
        <dbReference type="ARBA" id="ARBA00022676"/>
    </source>
</evidence>
<feature type="domain" description="Phosphoribosyltransferase" evidence="8">
    <location>
        <begin position="40"/>
        <end position="155"/>
    </location>
</feature>
<organism evidence="9 10">
    <name type="scientific">Allomeiothermus silvanus (strain ATCC 700542 / DSM 9946 / NBRC 106475 / NCIMB 13440 / VI-R2)</name>
    <name type="common">Thermus silvanus</name>
    <dbReference type="NCBI Taxonomy" id="526227"/>
    <lineage>
        <taxon>Bacteria</taxon>
        <taxon>Thermotogati</taxon>
        <taxon>Deinococcota</taxon>
        <taxon>Deinococci</taxon>
        <taxon>Thermales</taxon>
        <taxon>Thermaceae</taxon>
        <taxon>Allomeiothermus</taxon>
    </lineage>
</organism>
<keyword evidence="5 7" id="KW-0460">Magnesium</keyword>
<keyword evidence="6 7" id="KW-0665">Pyrimidine biosynthesis</keyword>
<keyword evidence="10" id="KW-1185">Reference proteome</keyword>
<evidence type="ECO:0000259" key="8">
    <source>
        <dbReference type="Pfam" id="PF00156"/>
    </source>
</evidence>
<evidence type="ECO:0000313" key="9">
    <source>
        <dbReference type="EMBL" id="ADH64558.1"/>
    </source>
</evidence>
<feature type="binding site" description="in other chain" evidence="7">
    <location>
        <begin position="119"/>
        <end position="127"/>
    </location>
    <ligand>
        <name>5-phospho-alpha-D-ribose 1-diphosphate</name>
        <dbReference type="ChEBI" id="CHEBI:58017"/>
        <note>ligand shared between dimeric partners</note>
    </ligand>
</feature>
<dbReference type="HAMAP" id="MF_01208">
    <property type="entry name" value="PyrE"/>
    <property type="match status" value="1"/>
</dbReference>
<dbReference type="InterPro" id="IPR006273">
    <property type="entry name" value="Orotate_PRibTrfase_bac"/>
</dbReference>
<comment type="subunit">
    <text evidence="7">Homodimer.</text>
</comment>